<dbReference type="AlphaFoldDB" id="A0A916Y4J6"/>
<dbReference type="Gene3D" id="3.40.1660.10">
    <property type="entry name" value="EreA-like (biosynthetic domain)"/>
    <property type="match status" value="1"/>
</dbReference>
<dbReference type="Gene3D" id="3.30.1870.10">
    <property type="entry name" value="EreA-like, domain 2"/>
    <property type="match status" value="1"/>
</dbReference>
<evidence type="ECO:0000313" key="2">
    <source>
        <dbReference type="Proteomes" id="UP000625735"/>
    </source>
</evidence>
<protein>
    <recommendedName>
        <fullName evidence="3">Erythromycin esterase homolog</fullName>
    </recommendedName>
</protein>
<name>A0A916Y4J6_9FLAO</name>
<keyword evidence="2" id="KW-1185">Reference proteome</keyword>
<evidence type="ECO:0000313" key="1">
    <source>
        <dbReference type="EMBL" id="GGD30946.1"/>
    </source>
</evidence>
<dbReference type="InterPro" id="IPR052036">
    <property type="entry name" value="Hydrolase/PRTase-associated"/>
</dbReference>
<dbReference type="InterPro" id="IPR007815">
    <property type="entry name" value="Emycin_Estase"/>
</dbReference>
<dbReference type="EMBL" id="BMFG01000008">
    <property type="protein sequence ID" value="GGD30946.1"/>
    <property type="molecule type" value="Genomic_DNA"/>
</dbReference>
<evidence type="ECO:0008006" key="3">
    <source>
        <dbReference type="Google" id="ProtNLM"/>
    </source>
</evidence>
<dbReference type="CDD" id="cd14728">
    <property type="entry name" value="Ere-like"/>
    <property type="match status" value="1"/>
</dbReference>
<dbReference type="GO" id="GO:0046677">
    <property type="term" value="P:response to antibiotic"/>
    <property type="evidence" value="ECO:0007669"/>
    <property type="project" value="InterPro"/>
</dbReference>
<organism evidence="1 2">
    <name type="scientific">Flavobacterium orientale</name>
    <dbReference type="NCBI Taxonomy" id="1756020"/>
    <lineage>
        <taxon>Bacteria</taxon>
        <taxon>Pseudomonadati</taxon>
        <taxon>Bacteroidota</taxon>
        <taxon>Flavobacteriia</taxon>
        <taxon>Flavobacteriales</taxon>
        <taxon>Flavobacteriaceae</taxon>
        <taxon>Flavobacterium</taxon>
    </lineage>
</organism>
<reference evidence="1" key="2">
    <citation type="submission" date="2020-09" db="EMBL/GenBank/DDBJ databases">
        <authorList>
            <person name="Sun Q."/>
            <person name="Zhou Y."/>
        </authorList>
    </citation>
    <scope>NUCLEOTIDE SEQUENCE</scope>
    <source>
        <strain evidence="1">CGMCC 1.12506</strain>
    </source>
</reference>
<dbReference type="Proteomes" id="UP000625735">
    <property type="component" value="Unassembled WGS sequence"/>
</dbReference>
<dbReference type="PANTHER" id="PTHR31299:SF0">
    <property type="entry name" value="ESTERASE, PUTATIVE (AFU_ORTHOLOGUE AFUA_1G05850)-RELATED"/>
    <property type="match status" value="1"/>
</dbReference>
<gene>
    <name evidence="1" type="ORF">GCM10011343_21360</name>
</gene>
<dbReference type="SUPFAM" id="SSF159501">
    <property type="entry name" value="EreA/ChaN-like"/>
    <property type="match status" value="1"/>
</dbReference>
<dbReference type="PANTHER" id="PTHR31299">
    <property type="entry name" value="ESTERASE, PUTATIVE (AFU_ORTHOLOGUE AFUA_1G05850)-RELATED"/>
    <property type="match status" value="1"/>
</dbReference>
<reference evidence="1" key="1">
    <citation type="journal article" date="2014" name="Int. J. Syst. Evol. Microbiol.">
        <title>Complete genome sequence of Corynebacterium casei LMG S-19264T (=DSM 44701T), isolated from a smear-ripened cheese.</title>
        <authorList>
            <consortium name="US DOE Joint Genome Institute (JGI-PGF)"/>
            <person name="Walter F."/>
            <person name="Albersmeier A."/>
            <person name="Kalinowski J."/>
            <person name="Ruckert C."/>
        </authorList>
    </citation>
    <scope>NUCLEOTIDE SEQUENCE</scope>
    <source>
        <strain evidence="1">CGMCC 1.12506</strain>
    </source>
</reference>
<comment type="caution">
    <text evidence="1">The sequence shown here is derived from an EMBL/GenBank/DDBJ whole genome shotgun (WGS) entry which is preliminary data.</text>
</comment>
<dbReference type="Pfam" id="PF05139">
    <property type="entry name" value="Erythro_esteras"/>
    <property type="match status" value="1"/>
</dbReference>
<accession>A0A916Y4J6</accession>
<proteinExistence type="predicted"/>
<dbReference type="Gene3D" id="1.20.1440.30">
    <property type="entry name" value="Biosynthetic Protein domain"/>
    <property type="match status" value="1"/>
</dbReference>
<sequence>MALLLFTARGTAQDFNPKTIALSEQPDATEFSFLKEELKEVQVVMLGEITHFDGNVFEMKTKLAAYLIAEMGYTTLAFESGIYDVWHAQKKIDQGEPVKASLQEALFGVWGKAKEFESCLTLLENNKHIKIIGFDNQITGTYGSENLARDLYAYCNAHQLKLKLKQDDFSLLLESMTQSGLFDEGDISFLQYNESLTQLLTQLSKLKPNEDNAYWKQIVKGLIVLGKDTMERDLILSSFTTTAADNVRDAQMAENLLAYIKRHPNEKIICWGANQHFANSMSSIKTPVLKDFIPMGSYMKKVLKNKMYSLAAVTAEEAIFLQNKWNQTPIQPNSFESFLKSKKTAHLFVSSNQPEMAKVQFNRLFSPITFVEAKLSELHDGYLFFNQAIPTTFGNDGNEKLPPSTELTKQEVEASKPIVPTSLKEVIVYGSRTPYQIFKKAIERQKTNYPDSPFQSKLYSHIVTTIKDTVVLDFECIANQYDLGYVSHSNRSTKALKEIRWNYQSVFVPKSLREYHGLMYNSPIQYTPLLKNNKFKKFDLVLDEVISWNGEEVYVIHFSSTRNHSTYTKRVFLSNYSGYLYVNKSDFAVVRLYENWEVTEFPESLQEGYPLTGEYTHYLKKVYTNEATLTDFKKINGNYYLAHAINTVKGQLKSQTDVSIPFETKVTSYWSDFTFDAKKITNKAEQHLFEKVRYDADFWSLFRLPE</sequence>